<accession>A0A022Y1J9</accession>
<gene>
    <name evidence="1" type="ORF">H105_02040</name>
</gene>
<keyword evidence="2" id="KW-1185">Reference proteome</keyword>
<reference evidence="1 2" key="1">
    <citation type="submission" date="2014-02" db="EMBL/GenBank/DDBJ databases">
        <title>The Genome Sequence of Trichophyton rubrum (morphotype soudanense) CBS 452.61.</title>
        <authorList>
            <consortium name="The Broad Institute Genomics Platform"/>
            <person name="Cuomo C.A."/>
            <person name="White T.C."/>
            <person name="Graser Y."/>
            <person name="Martinez-Rossi N."/>
            <person name="Heitman J."/>
            <person name="Young S.K."/>
            <person name="Zeng Q."/>
            <person name="Gargeya S."/>
            <person name="Abouelleil A."/>
            <person name="Alvarado L."/>
            <person name="Chapman S.B."/>
            <person name="Gainer-Dewar J."/>
            <person name="Goldberg J."/>
            <person name="Griggs A."/>
            <person name="Gujja S."/>
            <person name="Hansen M."/>
            <person name="Howarth C."/>
            <person name="Imamovic A."/>
            <person name="Larimer J."/>
            <person name="Martinez D."/>
            <person name="Murphy C."/>
            <person name="Pearson M.D."/>
            <person name="Persinoti G."/>
            <person name="Poon T."/>
            <person name="Priest M."/>
            <person name="Roberts A.D."/>
            <person name="Saif S."/>
            <person name="Shea T.D."/>
            <person name="Sykes S.N."/>
            <person name="Wortman J."/>
            <person name="Nusbaum C."/>
            <person name="Birren B."/>
        </authorList>
    </citation>
    <scope>NUCLEOTIDE SEQUENCE [LARGE SCALE GENOMIC DNA]</scope>
    <source>
        <strain evidence="1 2">CBS 452.61</strain>
    </source>
</reference>
<dbReference type="AlphaFoldDB" id="A0A022Y1J9"/>
<sequence length="153" mass="17196">MGVFAATNARRRSIGAVKSFDCDAAAARWHLPPSCLVLLRAAYRVCQTSNIPGELLRAGLGSSHHPPAKLRQWSRVFPQGCAWLVSKWRTRHFERRERERALSAIKGRPLFCYFAPSWILPRDENVVPIKGSVLDDNMQPSAHTLYGAEGKKE</sequence>
<name>A0A022Y1J9_TRISD</name>
<evidence type="ECO:0000313" key="2">
    <source>
        <dbReference type="Proteomes" id="UP000023623"/>
    </source>
</evidence>
<evidence type="ECO:0000313" key="1">
    <source>
        <dbReference type="EMBL" id="EZF76619.1"/>
    </source>
</evidence>
<protein>
    <submittedName>
        <fullName evidence="1">Uncharacterized protein</fullName>
    </submittedName>
</protein>
<dbReference type="EMBL" id="KK208769">
    <property type="protein sequence ID" value="EZF76619.1"/>
    <property type="molecule type" value="Genomic_DNA"/>
</dbReference>
<proteinExistence type="predicted"/>
<dbReference type="HOGENOM" id="CLU_1714630_0_0_1"/>
<dbReference type="Proteomes" id="UP000023623">
    <property type="component" value="Unassembled WGS sequence"/>
</dbReference>
<organism evidence="1 2">
    <name type="scientific">Trichophyton soudanense CBS 452.61</name>
    <dbReference type="NCBI Taxonomy" id="1215331"/>
    <lineage>
        <taxon>Eukaryota</taxon>
        <taxon>Fungi</taxon>
        <taxon>Dikarya</taxon>
        <taxon>Ascomycota</taxon>
        <taxon>Pezizomycotina</taxon>
        <taxon>Eurotiomycetes</taxon>
        <taxon>Eurotiomycetidae</taxon>
        <taxon>Onygenales</taxon>
        <taxon>Arthrodermataceae</taxon>
        <taxon>Trichophyton</taxon>
    </lineage>
</organism>